<dbReference type="NCBIfam" id="TIGR03558">
    <property type="entry name" value="oxido_grp_1"/>
    <property type="match status" value="1"/>
</dbReference>
<protein>
    <submittedName>
        <fullName evidence="3">Luciferase family oxidoreductase group 1</fullName>
    </submittedName>
</protein>
<dbReference type="RefSeq" id="WP_182616436.1">
    <property type="nucleotide sequence ID" value="NZ_BAAATF010000003.1"/>
</dbReference>
<keyword evidence="4" id="KW-1185">Reference proteome</keyword>
<name>A0A7W3J8X0_9MICO</name>
<dbReference type="GO" id="GO:0005829">
    <property type="term" value="C:cytosol"/>
    <property type="evidence" value="ECO:0007669"/>
    <property type="project" value="TreeGrafter"/>
</dbReference>
<dbReference type="Proteomes" id="UP000540568">
    <property type="component" value="Unassembled WGS sequence"/>
</dbReference>
<dbReference type="EMBL" id="JACGWV010000001">
    <property type="protein sequence ID" value="MBA8808433.1"/>
    <property type="molecule type" value="Genomic_DNA"/>
</dbReference>
<dbReference type="InterPro" id="IPR011251">
    <property type="entry name" value="Luciferase-like_dom"/>
</dbReference>
<sequence length="324" mass="34630">MRLSLLDRSRTRTGYPDSAALNHTIERAVSAERLGYHRFWVAEHHAVPGIASASPPVLLGALGARTTSIRIGSGGVMLPHHQPLVVAEQFLMLDALYPDRADLGVGRTLGFTAPVRRALRHGSDAPDTFVEDVEELRSYLDGTAAVTARPVADRTVPVFVLATGRGLAVAARLGLPVVVGGPLLDRPELTDALAAYRKEFRPSPRAPEPSVTVSTDVLVADTDADARELALPEAWAMARSRQTGEFGPLEPVAAIRAQTWTSQLRERVESQLAQGAVGSAATVARRLDRLAEATGAEEIMAFSSTYDRAAQAASDVALRELVHG</sequence>
<reference evidence="3 4" key="1">
    <citation type="submission" date="2020-07" db="EMBL/GenBank/DDBJ databases">
        <title>Sequencing the genomes of 1000 actinobacteria strains.</title>
        <authorList>
            <person name="Klenk H.-P."/>
        </authorList>
    </citation>
    <scope>NUCLEOTIDE SEQUENCE [LARGE SCALE GENOMIC DNA]</scope>
    <source>
        <strain evidence="3 4">DSM 44121</strain>
    </source>
</reference>
<comment type="similarity">
    <text evidence="1">To bacterial alkanal monooxygenase alpha and beta chains.</text>
</comment>
<evidence type="ECO:0000259" key="2">
    <source>
        <dbReference type="Pfam" id="PF00296"/>
    </source>
</evidence>
<organism evidence="3 4">
    <name type="scientific">Promicromonospora sukumoe</name>
    <dbReference type="NCBI Taxonomy" id="88382"/>
    <lineage>
        <taxon>Bacteria</taxon>
        <taxon>Bacillati</taxon>
        <taxon>Actinomycetota</taxon>
        <taxon>Actinomycetes</taxon>
        <taxon>Micrococcales</taxon>
        <taxon>Promicromonosporaceae</taxon>
        <taxon>Promicromonospora</taxon>
    </lineage>
</organism>
<feature type="domain" description="Luciferase-like" evidence="2">
    <location>
        <begin position="1"/>
        <end position="295"/>
    </location>
</feature>
<dbReference type="InterPro" id="IPR036661">
    <property type="entry name" value="Luciferase-like_sf"/>
</dbReference>
<evidence type="ECO:0000313" key="4">
    <source>
        <dbReference type="Proteomes" id="UP000540568"/>
    </source>
</evidence>
<dbReference type="InterPro" id="IPR050766">
    <property type="entry name" value="Bact_Lucif_Oxidored"/>
</dbReference>
<dbReference type="PANTHER" id="PTHR30137">
    <property type="entry name" value="LUCIFERASE-LIKE MONOOXYGENASE"/>
    <property type="match status" value="1"/>
</dbReference>
<gene>
    <name evidence="3" type="ORF">FHX71_002375</name>
</gene>
<evidence type="ECO:0000256" key="1">
    <source>
        <dbReference type="ARBA" id="ARBA00007789"/>
    </source>
</evidence>
<dbReference type="PANTHER" id="PTHR30137:SF6">
    <property type="entry name" value="LUCIFERASE-LIKE MONOOXYGENASE"/>
    <property type="match status" value="1"/>
</dbReference>
<dbReference type="Pfam" id="PF00296">
    <property type="entry name" value="Bac_luciferase"/>
    <property type="match status" value="1"/>
</dbReference>
<dbReference type="InterPro" id="IPR019949">
    <property type="entry name" value="CmoO-like"/>
</dbReference>
<evidence type="ECO:0000313" key="3">
    <source>
        <dbReference type="EMBL" id="MBA8808433.1"/>
    </source>
</evidence>
<comment type="caution">
    <text evidence="3">The sequence shown here is derived from an EMBL/GenBank/DDBJ whole genome shotgun (WGS) entry which is preliminary data.</text>
</comment>
<proteinExistence type="predicted"/>
<dbReference type="AlphaFoldDB" id="A0A7W3J8X0"/>
<accession>A0A7W3J8X0</accession>
<dbReference type="SUPFAM" id="SSF51679">
    <property type="entry name" value="Bacterial luciferase-like"/>
    <property type="match status" value="1"/>
</dbReference>
<dbReference type="GO" id="GO:0016705">
    <property type="term" value="F:oxidoreductase activity, acting on paired donors, with incorporation or reduction of molecular oxygen"/>
    <property type="evidence" value="ECO:0007669"/>
    <property type="project" value="InterPro"/>
</dbReference>
<dbReference type="Gene3D" id="3.20.20.30">
    <property type="entry name" value="Luciferase-like domain"/>
    <property type="match status" value="1"/>
</dbReference>